<protein>
    <recommendedName>
        <fullName evidence="5">Importin N-terminal domain-containing protein</fullName>
    </recommendedName>
</protein>
<dbReference type="InterPro" id="IPR016024">
    <property type="entry name" value="ARM-type_fold"/>
</dbReference>
<evidence type="ECO:0000256" key="4">
    <source>
        <dbReference type="ARBA" id="ARBA00023242"/>
    </source>
</evidence>
<feature type="domain" description="Importin N-terminal" evidence="5">
    <location>
        <begin position="11"/>
        <end position="90"/>
    </location>
</feature>
<dbReference type="EMBL" id="CP126224">
    <property type="protein sequence ID" value="WIA23853.1"/>
    <property type="molecule type" value="Genomic_DNA"/>
</dbReference>
<evidence type="ECO:0000256" key="1">
    <source>
        <dbReference type="ARBA" id="ARBA00004123"/>
    </source>
</evidence>
<gene>
    <name evidence="6" type="ORF">OEZ85_013510</name>
</gene>
<keyword evidence="3" id="KW-0813">Transport</keyword>
<dbReference type="PANTHER" id="PTHR10997:SF70">
    <property type="entry name" value="IMPORTIN N-TERMINAL DOMAIN-CONTAINING PROTEIN"/>
    <property type="match status" value="1"/>
</dbReference>
<dbReference type="Pfam" id="PF03810">
    <property type="entry name" value="IBN_N"/>
    <property type="match status" value="1"/>
</dbReference>
<keyword evidence="4" id="KW-0539">Nucleus</keyword>
<dbReference type="Proteomes" id="UP001244341">
    <property type="component" value="Chromosome 17b"/>
</dbReference>
<keyword evidence="7" id="KW-1185">Reference proteome</keyword>
<dbReference type="PROSITE" id="PS50166">
    <property type="entry name" value="IMPORTIN_B_NT"/>
    <property type="match status" value="1"/>
</dbReference>
<evidence type="ECO:0000313" key="7">
    <source>
        <dbReference type="Proteomes" id="UP001244341"/>
    </source>
</evidence>
<dbReference type="Pfam" id="PF25758">
    <property type="entry name" value="TPR_IPO11"/>
    <property type="match status" value="1"/>
</dbReference>
<comment type="subcellular location">
    <subcellularLocation>
        <location evidence="1">Nucleus</location>
    </subcellularLocation>
</comment>
<proteinExistence type="inferred from homology"/>
<dbReference type="PANTHER" id="PTHR10997">
    <property type="entry name" value="IMPORTIN-7, 8, 11"/>
    <property type="match status" value="1"/>
</dbReference>
<evidence type="ECO:0000259" key="5">
    <source>
        <dbReference type="PROSITE" id="PS50166"/>
    </source>
</evidence>
<dbReference type="InterPro" id="IPR058669">
    <property type="entry name" value="TPR_IPO7/11-like"/>
</dbReference>
<comment type="similarity">
    <text evidence="2">Belongs to the importin beta family.</text>
</comment>
<dbReference type="SUPFAM" id="SSF48371">
    <property type="entry name" value="ARM repeat"/>
    <property type="match status" value="1"/>
</dbReference>
<dbReference type="InterPro" id="IPR011989">
    <property type="entry name" value="ARM-like"/>
</dbReference>
<evidence type="ECO:0000256" key="3">
    <source>
        <dbReference type="ARBA" id="ARBA00022448"/>
    </source>
</evidence>
<evidence type="ECO:0000256" key="2">
    <source>
        <dbReference type="ARBA" id="ARBA00007991"/>
    </source>
</evidence>
<organism evidence="6 7">
    <name type="scientific">Tetradesmus obliquus</name>
    <name type="common">Green alga</name>
    <name type="synonym">Acutodesmus obliquus</name>
    <dbReference type="NCBI Taxonomy" id="3088"/>
    <lineage>
        <taxon>Eukaryota</taxon>
        <taxon>Viridiplantae</taxon>
        <taxon>Chlorophyta</taxon>
        <taxon>core chlorophytes</taxon>
        <taxon>Chlorophyceae</taxon>
        <taxon>CS clade</taxon>
        <taxon>Sphaeropleales</taxon>
        <taxon>Scenedesmaceae</taxon>
        <taxon>Tetradesmus</taxon>
    </lineage>
</organism>
<dbReference type="SMART" id="SM00913">
    <property type="entry name" value="IBN_N"/>
    <property type="match status" value="1"/>
</dbReference>
<name>A0ABY8UWE1_TETOB</name>
<reference evidence="6 7" key="1">
    <citation type="submission" date="2023-05" db="EMBL/GenBank/DDBJ databases">
        <title>A 100% complete, gapless, phased diploid assembly of the Scenedesmus obliquus UTEX 3031 genome.</title>
        <authorList>
            <person name="Biondi T.C."/>
            <person name="Hanschen E.R."/>
            <person name="Kwon T."/>
            <person name="Eng W."/>
            <person name="Kruse C.P.S."/>
            <person name="Koehler S.I."/>
            <person name="Kunde Y."/>
            <person name="Gleasner C.D."/>
            <person name="You Mak K.T."/>
            <person name="Polle J."/>
            <person name="Hovde B.T."/>
            <person name="Starkenburg S.R."/>
        </authorList>
    </citation>
    <scope>NUCLEOTIDE SEQUENCE [LARGE SCALE GENOMIC DNA]</scope>
    <source>
        <strain evidence="6 7">DOE0152z</strain>
    </source>
</reference>
<dbReference type="Gene3D" id="1.25.10.10">
    <property type="entry name" value="Leucine-rich Repeat Variant"/>
    <property type="match status" value="1"/>
</dbReference>
<dbReference type="InterPro" id="IPR001494">
    <property type="entry name" value="Importin-beta_N"/>
</dbReference>
<sequence>MSHATAERVPAEAAIRAWETDAAPGFLHSLMRIVQEHSAIDEPTRLLAVVVAKNTVGGNWRKTLGTREWSRVPEEEKGSVRNAVLQLMLSDPSDRVALQLGLLASNICAFDFPSRWPDVLSHLLAAADWASPFAPQFKLRALRALKHIFKGLLTKRFVAEPLTQQPGASAAALGMASITSRLQAERQLYKEKLKECAAPLQQLVAAHLPAFLNPSSSSATAAADAAAAAAAGGGAAGGGWQIHGLFAKAAVNGTTELLPLIADPAGLPEGTRQLLELLHGAANQLMAGVPAGAPLPPAELNAWRDLAGRLHERVCKCIIAHLDSHPLPFAEYVPYFLKLFVDAALLQLDAATLRAMRPKRRVLLVRFLAKALLCPYYRPEYVEAQAFEPMGGSLIEALHSKAGVAVAPELLARLQQQRQQQQQQDGGRAQGRVAAEALQQLLSKEQGRVAAEALQQLLSKEQVSAVVEALVLKYVALTHEELEEWSSDPEGYIRSIEVESGPDADTPRPVGVGLLLCMLERGGEEVAQALINLTARLQAAGEGSPDMVLMREACYRCIGEGYSHVSNIVPFSQWYASELSGLLRSRLPAFLGTAGEGSPDIIAAVLQARALWLVGACGTELEREQWVDAWGLSVAHIGARDLVVALQAVQAVLLLAIQILDDQAILDQVAAAKLAASKKKGTGAAQLPGLTVGNAAAVDAALSAAEGVQDDEAVTAARERLEWRLAVLTGNLEQLLAHVFGLLGRLSEVESSVRLLQLVSVVAEAAGERLQPHLGALAAALPGVWQASTKQASGGNADTGALARLHSALMAVITHLVGKLRHAAMANEQVQAVMYPLLGYATNLHNPEAEVLVEEALKCWGVALAVEPAVAPQLVGLLGNMSHLLKRGTDNSAAFQILEAYLLLQAGQALQPYSEVISAALTAAIRQVSKAVLDSCGLNTAAAAAAHQQQQQQQQQQGLPGAPARPGALLASEVTQEGLAAAALVDVMLQLYPADVPQLLLPCFQAMAQLVGNEALPLPRQGLPVKVLNVLEGFLEVLARLFLGAPSALPALLAPTPEQQQPAAAAADDGSGSSSSSAGVSLHRFVDCWLLIASATFLEELLGVGHMAMLGRFRRRIAAAALSRLISEGVLPASVLLEQPARLARLAGVMVKVCDEVDKFAGDIAHLDGLHFEQELNSDFVLAARLNLSKGDAVRHLDVFATFQAAMAALAAAAGGEAGLMALLQAGAGNSPSPAMQELQPLVSSLLHGTLAAQLEAQKAAAEQQRQQRLAAAAAAAAADGDVDWGSGGEEAMM</sequence>
<evidence type="ECO:0000313" key="6">
    <source>
        <dbReference type="EMBL" id="WIA23853.1"/>
    </source>
</evidence>
<accession>A0ABY8UWE1</accession>